<feature type="region of interest" description="Disordered" evidence="1">
    <location>
        <begin position="73"/>
        <end position="94"/>
    </location>
</feature>
<keyword evidence="2" id="KW-0472">Membrane</keyword>
<feature type="compositionally biased region" description="Gly residues" evidence="1">
    <location>
        <begin position="73"/>
        <end position="88"/>
    </location>
</feature>
<sequence>MGTKEMILFFMAFFYFCSPAFLFPLGRTLPSVHLQENNIGDEGMDEHSSFTNGGGNGIAHRSNFAHGGGGRGVVGGHAAGTNGEGNNGGSTSQNTPGGAAVIPVYAAGAANSHRNTHHSAGSCNRVGLPTLVAAILASVVHIYVVFGLGNLIRPA</sequence>
<dbReference type="AlphaFoldDB" id="A0A5B7BV97"/>
<evidence type="ECO:0000256" key="1">
    <source>
        <dbReference type="SAM" id="MobiDB-lite"/>
    </source>
</evidence>
<feature type="transmembrane region" description="Helical" evidence="2">
    <location>
        <begin position="131"/>
        <end position="152"/>
    </location>
</feature>
<evidence type="ECO:0000256" key="2">
    <source>
        <dbReference type="SAM" id="Phobius"/>
    </source>
</evidence>
<accession>A0A5B7BV97</accession>
<evidence type="ECO:0000256" key="3">
    <source>
        <dbReference type="SAM" id="SignalP"/>
    </source>
</evidence>
<reference evidence="4" key="1">
    <citation type="submission" date="2019-08" db="EMBL/GenBank/DDBJ databases">
        <title>Reference gene set and small RNA set construction with multiple tissues from Davidia involucrata Baill.</title>
        <authorList>
            <person name="Yang H."/>
            <person name="Zhou C."/>
            <person name="Li G."/>
            <person name="Wang J."/>
            <person name="Gao P."/>
            <person name="Wang M."/>
            <person name="Wang R."/>
            <person name="Zhao Y."/>
        </authorList>
    </citation>
    <scope>NUCLEOTIDE SEQUENCE</scope>
    <source>
        <tissue evidence="4">Mixed with DoveR01_LX</tissue>
    </source>
</reference>
<evidence type="ECO:0000313" key="4">
    <source>
        <dbReference type="EMBL" id="MPA72418.1"/>
    </source>
</evidence>
<keyword evidence="2" id="KW-0812">Transmembrane</keyword>
<protein>
    <submittedName>
        <fullName evidence="4">Uncharacterized protein</fullName>
    </submittedName>
</protein>
<dbReference type="PANTHER" id="PTHR36245">
    <property type="entry name" value="GLYCINE-RICH PROTEIN DOT1-LIKE"/>
    <property type="match status" value="1"/>
</dbReference>
<keyword evidence="2" id="KW-1133">Transmembrane helix</keyword>
<name>A0A5B7BV97_DAVIN</name>
<feature type="chain" id="PRO_5022716502" evidence="3">
    <location>
        <begin position="23"/>
        <end position="155"/>
    </location>
</feature>
<organism evidence="4">
    <name type="scientific">Davidia involucrata</name>
    <name type="common">Dove tree</name>
    <dbReference type="NCBI Taxonomy" id="16924"/>
    <lineage>
        <taxon>Eukaryota</taxon>
        <taxon>Viridiplantae</taxon>
        <taxon>Streptophyta</taxon>
        <taxon>Embryophyta</taxon>
        <taxon>Tracheophyta</taxon>
        <taxon>Spermatophyta</taxon>
        <taxon>Magnoliopsida</taxon>
        <taxon>eudicotyledons</taxon>
        <taxon>Gunneridae</taxon>
        <taxon>Pentapetalae</taxon>
        <taxon>asterids</taxon>
        <taxon>Cornales</taxon>
        <taxon>Nyssaceae</taxon>
        <taxon>Davidia</taxon>
    </lineage>
</organism>
<gene>
    <name evidence="4" type="ORF">Din_041859</name>
</gene>
<proteinExistence type="predicted"/>
<dbReference type="PANTHER" id="PTHR36245:SF7">
    <property type="entry name" value="GLYCINE-RICH PROTEIN"/>
    <property type="match status" value="1"/>
</dbReference>
<dbReference type="EMBL" id="GHES01041859">
    <property type="protein sequence ID" value="MPA72418.1"/>
    <property type="molecule type" value="Transcribed_RNA"/>
</dbReference>
<feature type="signal peptide" evidence="3">
    <location>
        <begin position="1"/>
        <end position="22"/>
    </location>
</feature>
<keyword evidence="3" id="KW-0732">Signal</keyword>